<accession>A0A6L3ZIL7</accession>
<name>A0A6L3ZIL7_9FLAO</name>
<proteinExistence type="predicted"/>
<evidence type="ECO:0000313" key="2">
    <source>
        <dbReference type="Proteomes" id="UP000484164"/>
    </source>
</evidence>
<sequence length="195" mass="22721">MRNYLSIILFSLLLLQSCGTSYLKKDVNRLIYRAELKNCKSDTRAEKLELRLHVKYSYQSRKVLSPLLDSIYAHELSDTLLMREVYLGGCVNCPFHELDIFTSQYVIRVLHHPLNSNPFQVDTLQYSSLTPDLESAHVLIAQLHEAMRNGIKWWDKPARITLPECEDTPSNFNFFIIALNRRSYSYLRDCTGLFP</sequence>
<dbReference type="EMBL" id="WBVQ01000001">
    <property type="protein sequence ID" value="KAB2817453.1"/>
    <property type="molecule type" value="Genomic_DNA"/>
</dbReference>
<dbReference type="PROSITE" id="PS51257">
    <property type="entry name" value="PROKAR_LIPOPROTEIN"/>
    <property type="match status" value="1"/>
</dbReference>
<evidence type="ECO:0000313" key="1">
    <source>
        <dbReference type="EMBL" id="KAB2817453.1"/>
    </source>
</evidence>
<gene>
    <name evidence="1" type="ORF">F8C82_03390</name>
</gene>
<comment type="caution">
    <text evidence="1">The sequence shown here is derived from an EMBL/GenBank/DDBJ whole genome shotgun (WGS) entry which is preliminary data.</text>
</comment>
<organism evidence="1 2">
    <name type="scientific">Phaeocystidibacter marisrubri</name>
    <dbReference type="NCBI Taxonomy" id="1577780"/>
    <lineage>
        <taxon>Bacteria</taxon>
        <taxon>Pseudomonadati</taxon>
        <taxon>Bacteroidota</taxon>
        <taxon>Flavobacteriia</taxon>
        <taxon>Flavobacteriales</taxon>
        <taxon>Phaeocystidibacteraceae</taxon>
        <taxon>Phaeocystidibacter</taxon>
    </lineage>
</organism>
<dbReference type="Proteomes" id="UP000484164">
    <property type="component" value="Unassembled WGS sequence"/>
</dbReference>
<dbReference type="RefSeq" id="WP_151692024.1">
    <property type="nucleotide sequence ID" value="NZ_BMGX01000002.1"/>
</dbReference>
<keyword evidence="2" id="KW-1185">Reference proteome</keyword>
<protein>
    <submittedName>
        <fullName evidence="1">Uncharacterized protein</fullName>
    </submittedName>
</protein>
<reference evidence="1 2" key="1">
    <citation type="submission" date="2019-10" db="EMBL/GenBank/DDBJ databases">
        <title>Genome sequence of Phaeocystidibacter marisrubri JCM30614 (type strain).</title>
        <authorList>
            <person name="Bowman J.P."/>
        </authorList>
    </citation>
    <scope>NUCLEOTIDE SEQUENCE [LARGE SCALE GENOMIC DNA]</scope>
    <source>
        <strain evidence="1 2">JCM 30614</strain>
    </source>
</reference>
<dbReference type="AlphaFoldDB" id="A0A6L3ZIL7"/>